<organism evidence="2 3">
    <name type="scientific">Pseudaminobacter soli</name>
    <name type="common">ex Zhang et al. 2022</name>
    <dbReference type="NCBI Taxonomy" id="2831468"/>
    <lineage>
        <taxon>Bacteria</taxon>
        <taxon>Pseudomonadati</taxon>
        <taxon>Pseudomonadota</taxon>
        <taxon>Alphaproteobacteria</taxon>
        <taxon>Hyphomicrobiales</taxon>
        <taxon>Phyllobacteriaceae</taxon>
        <taxon>Pseudaminobacter</taxon>
    </lineage>
</organism>
<keyword evidence="3" id="KW-1185">Reference proteome</keyword>
<reference evidence="2" key="1">
    <citation type="submission" date="2021-04" db="EMBL/GenBank/DDBJ databases">
        <title>Pseudaminobacter soli sp. nov., isolated from paddy soil contaminated by heavy metals.</title>
        <authorList>
            <person name="Zhang K."/>
        </authorList>
    </citation>
    <scope>NUCLEOTIDE SEQUENCE</scope>
    <source>
        <strain evidence="2">19-2017</strain>
    </source>
</reference>
<name>A0A942DZM8_9HYPH</name>
<evidence type="ECO:0000313" key="2">
    <source>
        <dbReference type="EMBL" id="MBS3648055.1"/>
    </source>
</evidence>
<feature type="transmembrane region" description="Helical" evidence="1">
    <location>
        <begin position="20"/>
        <end position="39"/>
    </location>
</feature>
<dbReference type="AlphaFoldDB" id="A0A942DZM8"/>
<dbReference type="EMBL" id="JAGWCR010000002">
    <property type="protein sequence ID" value="MBS3648055.1"/>
    <property type="molecule type" value="Genomic_DNA"/>
</dbReference>
<keyword evidence="1" id="KW-0812">Transmembrane</keyword>
<keyword evidence="1" id="KW-1133">Transmembrane helix</keyword>
<keyword evidence="1" id="KW-0472">Membrane</keyword>
<dbReference type="RefSeq" id="WP_188253610.1">
    <property type="nucleotide sequence ID" value="NZ_JABVCF010000002.1"/>
</dbReference>
<protein>
    <submittedName>
        <fullName evidence="2">Flp family type IVb pilin</fullName>
    </submittedName>
</protein>
<evidence type="ECO:0000256" key="1">
    <source>
        <dbReference type="SAM" id="Phobius"/>
    </source>
</evidence>
<dbReference type="Proteomes" id="UP000680348">
    <property type="component" value="Unassembled WGS sequence"/>
</dbReference>
<proteinExistence type="predicted"/>
<gene>
    <name evidence="2" type="ORF">KEU06_05345</name>
</gene>
<dbReference type="InterPro" id="IPR007047">
    <property type="entry name" value="Flp_Fap"/>
</dbReference>
<accession>A0A942DZM8</accession>
<comment type="caution">
    <text evidence="2">The sequence shown here is derived from an EMBL/GenBank/DDBJ whole genome shotgun (WGS) entry which is preliminary data.</text>
</comment>
<evidence type="ECO:0000313" key="3">
    <source>
        <dbReference type="Proteomes" id="UP000680348"/>
    </source>
</evidence>
<sequence>MAKTLRRFIADENGATAIEYGLIIAVLSLAIVGGVGAAGERIAWLWSDNNSRLVQALK</sequence>
<dbReference type="Pfam" id="PF04964">
    <property type="entry name" value="Flp_Fap"/>
    <property type="match status" value="1"/>
</dbReference>